<dbReference type="PANTHER" id="PTHR47871">
    <property type="entry name" value="NAC DOMAIN-CONTAINING PROTEIN 8"/>
    <property type="match status" value="1"/>
</dbReference>
<dbReference type="EMBL" id="JAAIUW010000009">
    <property type="protein sequence ID" value="KAF7816329.1"/>
    <property type="molecule type" value="Genomic_DNA"/>
</dbReference>
<evidence type="ECO:0000256" key="1">
    <source>
        <dbReference type="SAM" id="MobiDB-lite"/>
    </source>
</evidence>
<dbReference type="OrthoDB" id="2021147at2759"/>
<sequence length="738" mass="82537">MDVSSSNYVDFDPLAMAHCSNVNISAKLTVPVSLVLLFRMKCISSCGQMDGIALSVELDHIPLTQRRKFLHSRKGHPNAGALNSGNVENQRSKALLPPPDVVKWEYGKCNPQALGSNSASRPHLSTLGAKASAFDNTGFVLIHRPIDTIHRAYRLLAGIVTQIARIGVSCQPPVFPSRKVLAQELDKEQDPKSQDLKKVSFKAKCGGNLHENQAYFCPSLQQVKCSTLKTDAGGPAIAGVNIINLPQCPTLCDAPGVIKTEDSEVILSSIENGRKSSTQSYFPTLKVKKEVPNDFVDDLDHIVLKERQRMLLARKMPTLSNSAPMGGSIGLLEDILERPADTVKEEVHSVDTKMIADSFLEEWSCNPISSVKVKDEPWDNSEFHNIKSNGLGNFSFNFMNVKSEWAVQNKYHDDQVEHMCLRDRLKFLMSGEGLSLNSLGSNPSLQKKRPYSLERSSIFSESPEPLSIKRPRKRKKTATDSVQTALEEDAPGLLQVLIDKGVLVDEIKLYGEMESDEALDESFCEDSFADLEAVISKLSLQRHSFLKFTPIRATKASRATYCLGCLISLVEQTRYLQFRKWPVEWGWCRDLQSFIFVFERHNRIVLERPEYGFATYFFELVESLPIAWQIKRLVTAMKLSSCSRISLIENKALMVGEDMTEGEAQVLMEYGWTPNSGLGTMLNFCDRVVHDRKNEKDSSEWRSKIGKLLMDGYNGGTIVAPNIPKRASEYSQTGDQNL</sequence>
<reference evidence="2" key="1">
    <citation type="submission" date="2020-09" db="EMBL/GenBank/DDBJ databases">
        <title>Genome-Enabled Discovery of Anthraquinone Biosynthesis in Senna tora.</title>
        <authorList>
            <person name="Kang S.-H."/>
            <person name="Pandey R.P."/>
            <person name="Lee C.-M."/>
            <person name="Sim J.-S."/>
            <person name="Jeong J.-T."/>
            <person name="Choi B.-S."/>
            <person name="Jung M."/>
            <person name="Ginzburg D."/>
            <person name="Zhao K."/>
            <person name="Won S.Y."/>
            <person name="Oh T.-J."/>
            <person name="Yu Y."/>
            <person name="Kim N.-H."/>
            <person name="Lee O.R."/>
            <person name="Lee T.-H."/>
            <person name="Bashyal P."/>
            <person name="Kim T.-S."/>
            <person name="Lee W.-H."/>
            <person name="Kawkins C."/>
            <person name="Kim C.-K."/>
            <person name="Kim J.S."/>
            <person name="Ahn B.O."/>
            <person name="Rhee S.Y."/>
            <person name="Sohng J.K."/>
        </authorList>
    </citation>
    <scope>NUCLEOTIDE SEQUENCE</scope>
    <source>
        <tissue evidence="2">Leaf</tissue>
    </source>
</reference>
<comment type="caution">
    <text evidence="2">The sequence shown here is derived from an EMBL/GenBank/DDBJ whole genome shotgun (WGS) entry which is preliminary data.</text>
</comment>
<gene>
    <name evidence="2" type="ORF">G2W53_030298</name>
</gene>
<feature type="region of interest" description="Disordered" evidence="1">
    <location>
        <begin position="439"/>
        <end position="482"/>
    </location>
</feature>
<dbReference type="Proteomes" id="UP000634136">
    <property type="component" value="Unassembled WGS sequence"/>
</dbReference>
<evidence type="ECO:0000313" key="2">
    <source>
        <dbReference type="EMBL" id="KAF7816329.1"/>
    </source>
</evidence>
<organism evidence="2 3">
    <name type="scientific">Senna tora</name>
    <dbReference type="NCBI Taxonomy" id="362788"/>
    <lineage>
        <taxon>Eukaryota</taxon>
        <taxon>Viridiplantae</taxon>
        <taxon>Streptophyta</taxon>
        <taxon>Embryophyta</taxon>
        <taxon>Tracheophyta</taxon>
        <taxon>Spermatophyta</taxon>
        <taxon>Magnoliopsida</taxon>
        <taxon>eudicotyledons</taxon>
        <taxon>Gunneridae</taxon>
        <taxon>Pentapetalae</taxon>
        <taxon>rosids</taxon>
        <taxon>fabids</taxon>
        <taxon>Fabales</taxon>
        <taxon>Fabaceae</taxon>
        <taxon>Caesalpinioideae</taxon>
        <taxon>Cassia clade</taxon>
        <taxon>Senna</taxon>
    </lineage>
</organism>
<accession>A0A834TFG4</accession>
<dbReference type="AlphaFoldDB" id="A0A834TFG4"/>
<keyword evidence="3" id="KW-1185">Reference proteome</keyword>
<proteinExistence type="predicted"/>
<evidence type="ECO:0000313" key="3">
    <source>
        <dbReference type="Proteomes" id="UP000634136"/>
    </source>
</evidence>
<protein>
    <submittedName>
        <fullName evidence="2">Uncharacterized protein</fullName>
    </submittedName>
</protein>
<name>A0A834TFG4_9FABA</name>
<dbReference type="PANTHER" id="PTHR47871:SF2">
    <property type="entry name" value="OS03G0221300 PROTEIN"/>
    <property type="match status" value="1"/>
</dbReference>